<dbReference type="Proteomes" id="UP000664034">
    <property type="component" value="Unassembled WGS sequence"/>
</dbReference>
<comment type="caution">
    <text evidence="1">The sequence shown here is derived from an EMBL/GenBank/DDBJ whole genome shotgun (WGS) entry which is preliminary data.</text>
</comment>
<name>A0A939GER5_9BACT</name>
<evidence type="ECO:0000313" key="1">
    <source>
        <dbReference type="EMBL" id="MBO0935088.1"/>
    </source>
</evidence>
<dbReference type="EMBL" id="JAFMYV010000001">
    <property type="protein sequence ID" value="MBO0935088.1"/>
    <property type="molecule type" value="Genomic_DNA"/>
</dbReference>
<keyword evidence="2" id="KW-1185">Reference proteome</keyword>
<accession>A0A939GER5</accession>
<dbReference type="RefSeq" id="WP_207362659.1">
    <property type="nucleotide sequence ID" value="NZ_JAFMYV010000001.1"/>
</dbReference>
<dbReference type="SUPFAM" id="SSF53955">
    <property type="entry name" value="Lysozyme-like"/>
    <property type="match status" value="1"/>
</dbReference>
<dbReference type="AlphaFoldDB" id="A0A939GER5"/>
<reference evidence="1" key="1">
    <citation type="submission" date="2021-03" db="EMBL/GenBank/DDBJ databases">
        <title>Fibrella sp. HMF5335 genome sequencing and assembly.</title>
        <authorList>
            <person name="Kang H."/>
            <person name="Kim H."/>
            <person name="Bae S."/>
            <person name="Joh K."/>
        </authorList>
    </citation>
    <scope>NUCLEOTIDE SEQUENCE</scope>
    <source>
        <strain evidence="1">HMF5335</strain>
    </source>
</reference>
<dbReference type="InterPro" id="IPR023346">
    <property type="entry name" value="Lysozyme-like_dom_sf"/>
</dbReference>
<evidence type="ECO:0008006" key="3">
    <source>
        <dbReference type="Google" id="ProtNLM"/>
    </source>
</evidence>
<evidence type="ECO:0000313" key="2">
    <source>
        <dbReference type="Proteomes" id="UP000664034"/>
    </source>
</evidence>
<gene>
    <name evidence="1" type="ORF">J2I47_00880</name>
</gene>
<sequence>MNSRSLAGSDPETGVIYGSHDTTTDDLLYPTWLDLMECNICSVAQWLRFAYYDEATALANGCSLDRRRGAQVALLMANRKFAAVGGDAARLKAAILGGWGNGGSVRMREIDTGALMRLLPHLKAMQEIMGLPANTPTNLADPGIGSIGATPTLLSKEVTFSPTLPQNEIIGSIHRLWSDLEPVIKAAASRTNVPPWLITVIAAHEIKFSPYGKANTKRPYATGAAQITPLTFYDIFYIATTWGLVTPAFTAYMQQRMGSFWPRYKQLAMNRQAEPRPYPMAIKLLRDPELNLTMAGLHLACLIRFTSGAQPGLPVDLPRLVLGYNKGIAWTMTQIAGYMGKKQDFLIREVAKPTWVFPKAFTLSAPALRAIQSVPEARSYIADHLAPGGYFQQAAALGLMANNPSGQPVVIGG</sequence>
<dbReference type="Gene3D" id="1.10.530.10">
    <property type="match status" value="1"/>
</dbReference>
<organism evidence="1 2">
    <name type="scientific">Fibrella rubiginis</name>
    <dbReference type="NCBI Taxonomy" id="2817060"/>
    <lineage>
        <taxon>Bacteria</taxon>
        <taxon>Pseudomonadati</taxon>
        <taxon>Bacteroidota</taxon>
        <taxon>Cytophagia</taxon>
        <taxon>Cytophagales</taxon>
        <taxon>Spirosomataceae</taxon>
        <taxon>Fibrella</taxon>
    </lineage>
</organism>
<protein>
    <recommendedName>
        <fullName evidence="3">Transglycosylase SLT domain-containing protein</fullName>
    </recommendedName>
</protein>
<proteinExistence type="predicted"/>